<keyword evidence="4" id="KW-1185">Reference proteome</keyword>
<dbReference type="PANTHER" id="PTHR11236:SF50">
    <property type="entry name" value="AMINODEOXYCHORISMATE SYNTHASE COMPONENT 1"/>
    <property type="match status" value="1"/>
</dbReference>
<dbReference type="Gene3D" id="3.30.470.10">
    <property type="match status" value="1"/>
</dbReference>
<reference evidence="4" key="1">
    <citation type="journal article" date="2019" name="Int. J. Syst. Evol. Microbiol.">
        <title>The Global Catalogue of Microorganisms (GCM) 10K type strain sequencing project: providing services to taxonomists for standard genome sequencing and annotation.</title>
        <authorList>
            <consortium name="The Broad Institute Genomics Platform"/>
            <consortium name="The Broad Institute Genome Sequencing Center for Infectious Disease"/>
            <person name="Wu L."/>
            <person name="Ma J."/>
        </authorList>
    </citation>
    <scope>NUCLEOTIDE SEQUENCE [LARGE SCALE GENOMIC DNA]</scope>
    <source>
        <strain evidence="4">JCM 18303</strain>
    </source>
</reference>
<evidence type="ECO:0000256" key="1">
    <source>
        <dbReference type="SAM" id="MobiDB-lite"/>
    </source>
</evidence>
<dbReference type="InterPro" id="IPR043131">
    <property type="entry name" value="BCAT-like_N"/>
</dbReference>
<dbReference type="InterPro" id="IPR036038">
    <property type="entry name" value="Aminotransferase-like"/>
</dbReference>
<proteinExistence type="predicted"/>
<gene>
    <name evidence="3" type="primary">pabB</name>
    <name evidence="3" type="ORF">GCM10023321_41970</name>
</gene>
<protein>
    <submittedName>
        <fullName evidence="3">Aminodeoxychorismate synthase component I</fullName>
    </submittedName>
</protein>
<dbReference type="Proteomes" id="UP001428817">
    <property type="component" value="Unassembled WGS sequence"/>
</dbReference>
<dbReference type="Pfam" id="PF00425">
    <property type="entry name" value="Chorismate_bind"/>
    <property type="match status" value="1"/>
</dbReference>
<comment type="caution">
    <text evidence="3">The sequence shown here is derived from an EMBL/GenBank/DDBJ whole genome shotgun (WGS) entry which is preliminary data.</text>
</comment>
<dbReference type="EMBL" id="BAABJP010000020">
    <property type="protein sequence ID" value="GAA5160021.1"/>
    <property type="molecule type" value="Genomic_DNA"/>
</dbReference>
<dbReference type="InterPro" id="IPR015890">
    <property type="entry name" value="Chorismate_C"/>
</dbReference>
<dbReference type="Gene3D" id="3.60.120.10">
    <property type="entry name" value="Anthranilate synthase"/>
    <property type="match status" value="1"/>
</dbReference>
<evidence type="ECO:0000313" key="3">
    <source>
        <dbReference type="EMBL" id="GAA5160021.1"/>
    </source>
</evidence>
<sequence>MTAWARFDDLRTNTALRFGRPDRVITAERPGQVAGALGEVDRATRAGGWAFGYLAYEAASGLDPQLATHPPAEDGPPLLWFGVTGPPEQVPPVRPSDGGGAGEPPHWHPTWRVDDYHARVGRVREHIAAGETYQCNLTVRLAGKLDTGDTRLDRVYADLALAQRGGYCAYLDLGRFVVASASPELFLHWRGDRITTRPMKGTSVRGREPGEDLRLAEALRASAKERAENVMIVDLMRNDLARLARTGGVRVESLFDLERYETVWQLTSRISAHLRPGLGLTEVFRALFPCGSVTGAPKPRTMRLITELEDGPRGVYCGAVGWLAPPDAPERARFSVAIRTAVLDRESGTAEYGTGGGITWSSDPAAEHAELLAKSAVLHHRPREFTLRETLGFRTGEGIRHLDAHLARLARSADYFGFTCDLAAARTALSEAAAEQAGDAMLRLGLNRDSTVEVEARPLPPSPPGPVRLALEREPIDTRQPWPYHKTSLREPYAERLRRHPDADDVILVNERGELTEATIANLALRLAGRWYTPPLSAGCLPGIERGRLVADGTLTERVLGIPDLAAAEALALVSSVRGWRTAVLGG</sequence>
<feature type="region of interest" description="Disordered" evidence="1">
    <location>
        <begin position="86"/>
        <end position="110"/>
    </location>
</feature>
<name>A0ABP9QE29_9PSEU</name>
<dbReference type="Gene3D" id="3.20.10.10">
    <property type="entry name" value="D-amino Acid Aminotransferase, subunit A, domain 2"/>
    <property type="match status" value="1"/>
</dbReference>
<accession>A0ABP9QE29</accession>
<dbReference type="Pfam" id="PF01063">
    <property type="entry name" value="Aminotran_4"/>
    <property type="match status" value="1"/>
</dbReference>
<dbReference type="SUPFAM" id="SSF56752">
    <property type="entry name" value="D-aminoacid aminotransferase-like PLP-dependent enzymes"/>
    <property type="match status" value="1"/>
</dbReference>
<dbReference type="InterPro" id="IPR005801">
    <property type="entry name" value="ADC_synthase"/>
</dbReference>
<evidence type="ECO:0000313" key="4">
    <source>
        <dbReference type="Proteomes" id="UP001428817"/>
    </source>
</evidence>
<dbReference type="PRINTS" id="PR00095">
    <property type="entry name" value="ANTSNTHASEI"/>
</dbReference>
<organism evidence="3 4">
    <name type="scientific">Pseudonocardia eucalypti</name>
    <dbReference type="NCBI Taxonomy" id="648755"/>
    <lineage>
        <taxon>Bacteria</taxon>
        <taxon>Bacillati</taxon>
        <taxon>Actinomycetota</taxon>
        <taxon>Actinomycetes</taxon>
        <taxon>Pseudonocardiales</taxon>
        <taxon>Pseudonocardiaceae</taxon>
        <taxon>Pseudonocardia</taxon>
    </lineage>
</organism>
<dbReference type="RefSeq" id="WP_185060431.1">
    <property type="nucleotide sequence ID" value="NZ_BAABJP010000020.1"/>
</dbReference>
<dbReference type="SUPFAM" id="SSF56322">
    <property type="entry name" value="ADC synthase"/>
    <property type="match status" value="1"/>
</dbReference>
<dbReference type="PANTHER" id="PTHR11236">
    <property type="entry name" value="AMINOBENZOATE/ANTHRANILATE SYNTHASE"/>
    <property type="match status" value="1"/>
</dbReference>
<dbReference type="InterPro" id="IPR043132">
    <property type="entry name" value="BCAT-like_C"/>
</dbReference>
<feature type="domain" description="Chorismate-utilising enzyme C-terminal" evidence="2">
    <location>
        <begin position="114"/>
        <end position="374"/>
    </location>
</feature>
<dbReference type="InterPro" id="IPR019999">
    <property type="entry name" value="Anth_synth_I-like"/>
</dbReference>
<dbReference type="InterPro" id="IPR001544">
    <property type="entry name" value="Aminotrans_IV"/>
</dbReference>
<evidence type="ECO:0000259" key="2">
    <source>
        <dbReference type="Pfam" id="PF00425"/>
    </source>
</evidence>